<comment type="caution">
    <text evidence="1">The sequence shown here is derived from an EMBL/GenBank/DDBJ whole genome shotgun (WGS) entry which is preliminary data.</text>
</comment>
<evidence type="ECO:0000313" key="1">
    <source>
        <dbReference type="EMBL" id="KAJ2964004.1"/>
    </source>
</evidence>
<reference evidence="1" key="1">
    <citation type="submission" date="2022-08" db="EMBL/GenBank/DDBJ databases">
        <title>Genome Sequence of Lecanicillium fungicola.</title>
        <authorList>
            <person name="Buettner E."/>
        </authorList>
    </citation>
    <scope>NUCLEOTIDE SEQUENCE</scope>
    <source>
        <strain evidence="1">Babe33</strain>
    </source>
</reference>
<dbReference type="EMBL" id="JANJQO010003175">
    <property type="protein sequence ID" value="KAJ2964004.1"/>
    <property type="molecule type" value="Genomic_DNA"/>
</dbReference>
<proteinExistence type="predicted"/>
<accession>A0ACC1MEV5</accession>
<gene>
    <name evidence="1" type="ORF">NQ176_g10823</name>
</gene>
<evidence type="ECO:0000313" key="2">
    <source>
        <dbReference type="Proteomes" id="UP001143910"/>
    </source>
</evidence>
<protein>
    <submittedName>
        <fullName evidence="1">Uncharacterized protein</fullName>
    </submittedName>
</protein>
<dbReference type="Proteomes" id="UP001143910">
    <property type="component" value="Unassembled WGS sequence"/>
</dbReference>
<keyword evidence="2" id="KW-1185">Reference proteome</keyword>
<sequence>MAVMLEWMGDLRQRVIESIEVLDEGHGKAIRVFTLVTLFFLPLSFVTGFFGMNTEDVRDMTQSSSLYWAVAVPVTLSVLGLAYLYGYKWEALTRRVTGRSWLEQGVAYANGEAGSVRRGFMHNTLARFRPNRFDARNNTMDGYSWRGTKRWEKYRQAEP</sequence>
<organism evidence="1 2">
    <name type="scientific">Zarea fungicola</name>
    <dbReference type="NCBI Taxonomy" id="93591"/>
    <lineage>
        <taxon>Eukaryota</taxon>
        <taxon>Fungi</taxon>
        <taxon>Dikarya</taxon>
        <taxon>Ascomycota</taxon>
        <taxon>Pezizomycotina</taxon>
        <taxon>Sordariomycetes</taxon>
        <taxon>Hypocreomycetidae</taxon>
        <taxon>Hypocreales</taxon>
        <taxon>Cordycipitaceae</taxon>
        <taxon>Zarea</taxon>
    </lineage>
</organism>
<name>A0ACC1MEV5_9HYPO</name>